<keyword evidence="2" id="KW-0963">Cytoplasm</keyword>
<dbReference type="GO" id="GO:0008017">
    <property type="term" value="F:microtubule binding"/>
    <property type="evidence" value="ECO:0007669"/>
    <property type="project" value="InterPro"/>
</dbReference>
<feature type="region of interest" description="Disordered" evidence="7">
    <location>
        <begin position="464"/>
        <end position="530"/>
    </location>
</feature>
<feature type="region of interest" description="Disordered" evidence="7">
    <location>
        <begin position="654"/>
        <end position="706"/>
    </location>
</feature>
<evidence type="ECO:0000259" key="8">
    <source>
        <dbReference type="PROSITE" id="PS50067"/>
    </source>
</evidence>
<proteinExistence type="inferred from homology"/>
<feature type="compositionally biased region" description="Polar residues" evidence="7">
    <location>
        <begin position="696"/>
        <end position="706"/>
    </location>
</feature>
<keyword evidence="3" id="KW-0547">Nucleotide-binding</keyword>
<dbReference type="Proteomes" id="UP000694415">
    <property type="component" value="Unplaced"/>
</dbReference>
<dbReference type="PRINTS" id="PR00380">
    <property type="entry name" value="KINESINHEAVY"/>
</dbReference>
<feature type="domain" description="Kinesin motor" evidence="8">
    <location>
        <begin position="264"/>
        <end position="407"/>
    </location>
</feature>
<reference evidence="10" key="1">
    <citation type="submission" date="2025-08" db="UniProtKB">
        <authorList>
            <consortium name="Ensembl"/>
        </authorList>
    </citation>
    <scope>IDENTIFICATION</scope>
</reference>
<evidence type="ECO:0000256" key="1">
    <source>
        <dbReference type="ARBA" id="ARBA00004245"/>
    </source>
</evidence>
<dbReference type="AlphaFoldDB" id="A0A8C6GJ75"/>
<feature type="compositionally biased region" description="Polar residues" evidence="7">
    <location>
        <begin position="418"/>
        <end position="437"/>
    </location>
</feature>
<dbReference type="Ensembl" id="ENSMSIT00000008536.1">
    <property type="protein sequence ID" value="ENSMSIP00000006735.1"/>
    <property type="gene ID" value="ENSMSIG00000005937.1"/>
</dbReference>
<evidence type="ECO:0000313" key="10">
    <source>
        <dbReference type="Ensembl" id="ENSMSIP00000006735.1"/>
    </source>
</evidence>
<dbReference type="GO" id="GO:0007018">
    <property type="term" value="P:microtubule-based movement"/>
    <property type="evidence" value="ECO:0007669"/>
    <property type="project" value="InterPro"/>
</dbReference>
<feature type="compositionally biased region" description="Basic residues" evidence="7">
    <location>
        <begin position="506"/>
        <end position="519"/>
    </location>
</feature>
<dbReference type="PROSITE" id="PS50067">
    <property type="entry name" value="KINESIN_MOTOR_2"/>
    <property type="match status" value="1"/>
</dbReference>
<evidence type="ECO:0000256" key="6">
    <source>
        <dbReference type="PROSITE-ProRule" id="PRU00283"/>
    </source>
</evidence>
<feature type="region of interest" description="Disordered" evidence="7">
    <location>
        <begin position="418"/>
        <end position="447"/>
    </location>
</feature>
<accession>A0A8C6GJ75</accession>
<dbReference type="InterPro" id="IPR001660">
    <property type="entry name" value="SAM"/>
</dbReference>
<dbReference type="Gene3D" id="1.10.150.50">
    <property type="entry name" value="Transcription Factor, Ets-1"/>
    <property type="match status" value="1"/>
</dbReference>
<feature type="region of interest" description="Disordered" evidence="7">
    <location>
        <begin position="975"/>
        <end position="1006"/>
    </location>
</feature>
<dbReference type="FunFam" id="3.40.850.10:FF:000071">
    <property type="entry name" value="Kinesin-like KIF24"/>
    <property type="match status" value="1"/>
</dbReference>
<keyword evidence="11" id="KW-1185">Reference proteome</keyword>
<dbReference type="InterPro" id="IPR001752">
    <property type="entry name" value="Kinesin_motor_dom"/>
</dbReference>
<dbReference type="GeneTree" id="ENSGT00940000154046"/>
<feature type="region of interest" description="Disordered" evidence="7">
    <location>
        <begin position="830"/>
        <end position="864"/>
    </location>
</feature>
<dbReference type="InterPro" id="IPR013761">
    <property type="entry name" value="SAM/pointed_sf"/>
</dbReference>
<dbReference type="Pfam" id="PF00536">
    <property type="entry name" value="SAM_1"/>
    <property type="match status" value="1"/>
</dbReference>
<dbReference type="InterPro" id="IPR019821">
    <property type="entry name" value="Kinesin_motor_CS"/>
</dbReference>
<feature type="compositionally biased region" description="Acidic residues" evidence="7">
    <location>
        <begin position="676"/>
        <end position="687"/>
    </location>
</feature>
<feature type="compositionally biased region" description="Polar residues" evidence="7">
    <location>
        <begin position="836"/>
        <end position="845"/>
    </location>
</feature>
<evidence type="ECO:0000313" key="11">
    <source>
        <dbReference type="Proteomes" id="UP000694415"/>
    </source>
</evidence>
<dbReference type="CDD" id="cd09541">
    <property type="entry name" value="SAM_KIF24-like"/>
    <property type="match status" value="1"/>
</dbReference>
<dbReference type="PANTHER" id="PTHR47971">
    <property type="entry name" value="KINESIN-RELATED PROTEIN 6"/>
    <property type="match status" value="1"/>
</dbReference>
<feature type="region of interest" description="Disordered" evidence="7">
    <location>
        <begin position="93"/>
        <end position="119"/>
    </location>
</feature>
<comment type="caution">
    <text evidence="6">Lacks conserved residue(s) required for the propagation of feature annotation.</text>
</comment>
<evidence type="ECO:0000256" key="3">
    <source>
        <dbReference type="ARBA" id="ARBA00022741"/>
    </source>
</evidence>
<feature type="domain" description="SAM" evidence="9">
    <location>
        <begin position="1"/>
        <end position="64"/>
    </location>
</feature>
<dbReference type="Gene3D" id="3.40.850.10">
    <property type="entry name" value="Kinesin motor domain"/>
    <property type="match status" value="1"/>
</dbReference>
<dbReference type="GO" id="GO:0005524">
    <property type="term" value="F:ATP binding"/>
    <property type="evidence" value="ECO:0007669"/>
    <property type="project" value="UniProtKB-KW"/>
</dbReference>
<dbReference type="FunFam" id="1.10.150.50:FF:000052">
    <property type="entry name" value="Kinesin family member 24"/>
    <property type="match status" value="1"/>
</dbReference>
<protein>
    <submittedName>
        <fullName evidence="10">Kinesin family member 24</fullName>
    </submittedName>
</protein>
<evidence type="ECO:0000256" key="4">
    <source>
        <dbReference type="ARBA" id="ARBA00022840"/>
    </source>
</evidence>
<dbReference type="PROSITE" id="PS00411">
    <property type="entry name" value="KINESIN_MOTOR_1"/>
    <property type="match status" value="1"/>
</dbReference>
<dbReference type="PANTHER" id="PTHR47971:SF20">
    <property type="entry name" value="KINESIN-LIKE PROTEIN KIF24"/>
    <property type="match status" value="1"/>
</dbReference>
<dbReference type="SMART" id="SM00129">
    <property type="entry name" value="KISc"/>
    <property type="match status" value="1"/>
</dbReference>
<dbReference type="SUPFAM" id="SSF52540">
    <property type="entry name" value="P-loop containing nucleoside triphosphate hydrolases"/>
    <property type="match status" value="1"/>
</dbReference>
<dbReference type="GO" id="GO:0005874">
    <property type="term" value="C:microtubule"/>
    <property type="evidence" value="ECO:0007669"/>
    <property type="project" value="TreeGrafter"/>
</dbReference>
<dbReference type="SUPFAM" id="SSF47769">
    <property type="entry name" value="SAM/Pointed domain"/>
    <property type="match status" value="1"/>
</dbReference>
<reference evidence="10" key="2">
    <citation type="submission" date="2025-09" db="UniProtKB">
        <authorList>
            <consortium name="Ensembl"/>
        </authorList>
    </citation>
    <scope>IDENTIFICATION</scope>
</reference>
<dbReference type="PROSITE" id="PS50105">
    <property type="entry name" value="SAM_DOMAIN"/>
    <property type="match status" value="1"/>
</dbReference>
<evidence type="ECO:0000259" key="9">
    <source>
        <dbReference type="PROSITE" id="PS50105"/>
    </source>
</evidence>
<dbReference type="Pfam" id="PF00225">
    <property type="entry name" value="Kinesin"/>
    <property type="match status" value="1"/>
</dbReference>
<dbReference type="GO" id="GO:0003777">
    <property type="term" value="F:microtubule motor activity"/>
    <property type="evidence" value="ECO:0007669"/>
    <property type="project" value="InterPro"/>
</dbReference>
<dbReference type="GO" id="GO:0007019">
    <property type="term" value="P:microtubule depolymerization"/>
    <property type="evidence" value="ECO:0007669"/>
    <property type="project" value="TreeGrafter"/>
</dbReference>
<comment type="subcellular location">
    <subcellularLocation>
        <location evidence="1">Cytoplasm</location>
        <location evidence="1">Cytoskeleton</location>
    </subcellularLocation>
</comment>
<evidence type="ECO:0000256" key="7">
    <source>
        <dbReference type="SAM" id="MobiDB-lite"/>
    </source>
</evidence>
<comment type="similarity">
    <text evidence="6">Belongs to the TRAFAC class myosin-kinesin ATPase superfamily. Kinesin family.</text>
</comment>
<dbReference type="InterPro" id="IPR036961">
    <property type="entry name" value="Kinesin_motor_dom_sf"/>
</dbReference>
<organism evidence="10 11">
    <name type="scientific">Mus spicilegus</name>
    <name type="common">Mound-building mouse</name>
    <dbReference type="NCBI Taxonomy" id="10103"/>
    <lineage>
        <taxon>Eukaryota</taxon>
        <taxon>Metazoa</taxon>
        <taxon>Chordata</taxon>
        <taxon>Craniata</taxon>
        <taxon>Vertebrata</taxon>
        <taxon>Euteleostomi</taxon>
        <taxon>Mammalia</taxon>
        <taxon>Eutheria</taxon>
        <taxon>Euarchontoglires</taxon>
        <taxon>Glires</taxon>
        <taxon>Rodentia</taxon>
        <taxon>Myomorpha</taxon>
        <taxon>Muroidea</taxon>
        <taxon>Muridae</taxon>
        <taxon>Murinae</taxon>
        <taxon>Mus</taxon>
        <taxon>Mus</taxon>
    </lineage>
</organism>
<evidence type="ECO:0000256" key="2">
    <source>
        <dbReference type="ARBA" id="ARBA00022490"/>
    </source>
</evidence>
<dbReference type="InterPro" id="IPR027640">
    <property type="entry name" value="Kinesin-like_fam"/>
</dbReference>
<dbReference type="InterPro" id="IPR027417">
    <property type="entry name" value="P-loop_NTPase"/>
</dbReference>
<name>A0A8C6GJ75_MUSSI</name>
<feature type="region of interest" description="Disordered" evidence="7">
    <location>
        <begin position="763"/>
        <end position="818"/>
    </location>
</feature>
<sequence length="1222" mass="134922">MASWLYECLCEAELAQYYPHFTALGLQKIDELAKVTMKDYSRLGVHDMNDRKRLFQLIKIIKIMQEEDKALGIPEHPLQASSLYTKPREFRSGPRRQLHFDSPSASKDKVANNETGSLSNFSVDEQKSTYLKVLEHMLPDDSQYQTKIRAPDASAADASMQTETNAPLFSSNYFSPQLGNCDIPVIQRVSHVSGYNYGIPHSCVRQITSENPWTEMEKIRVCVRKRPLGVREVRRGEVNIITVEDKETLLVHEKKEAVDLTQYILQVILKGSKERSTGATGVNADSSRSHAIIQIQIKDSAKRTFGRISFIDLAGSERAADARDSDRQTKMEGAEINQSLLALKECIRALDQEHTHTPFRQSKLTQVLKDSFIGNAKTCMIANISPSHIATEHTLNTLRYADRVKELKKGVKCCASATSQNQTSANASPKRIQSSPVTLPGDKCSPKKVKLGLQQTLTVAPSPTKVKAHPLASHVPNVPFASGPKTPGKKSSSRGSPTPEWDMKASPRKGTTRSGHSIKKGAESAPLCSEKSQIGSKIAVGWEGRASDPREGLLRVRLPTRGKKVQPVQPVQKQLLSRPRLLANSHHLEATQDSKVGTTAGLAPEAWTNPILQQKEREEHLRFYHQQFQQPPLLKQKLNYQPLQRLLCQHRPSEGRLQSETGFPLHSNPENHDGAQAEDLDDSDFSEDSFSHVSSQPTIKQGSTALERSGSSFFLHQDREHSPEEQAAERQQCLLFSSEMDGSKKRPADSWVYSRDPIISHRRGALSQSHSPSMVCPDWSKEEDSASSGPSPKDNRARKPSSSQVDFVHHQKPGEAQVSDIRLEAFTSEVPEQAEGSLSSPSPENGLSFPLSHVAVSGSPDQRDRVCTPLREVSENRVTHTPGRVNSSTPFQEDSGEEIQMCSANASGLMAPLTMSLLETPSHEDLSSLEQIAQDGAGYGFMAEIVGGPAAGHTVPSYDQEAALPVSSATECLWLSSSPPDNRPSGDLPALSPSPIHQHSPDKLPGREAYQTRRLILLPENHMGSKLYDDRAEETELGGSLTFPRKPSSNIHAGVPYSTPFLTSCTGSSDGVGRPWAQERKHPTGVSCQELVSSTDSNKPHYNEDIAWLRHRPISRCLDSDSPVVPSCSSKALGTCCPLTPEQAQQVIIRAHKEQLDEMAELDLKEETLMTQMDSNDFEDFVTQLDEIMALKSKCIQSLRSQLQLYLTSHRPAAAPERTVVS</sequence>
<keyword evidence="4" id="KW-0067">ATP-binding</keyword>
<evidence type="ECO:0000256" key="5">
    <source>
        <dbReference type="ARBA" id="ARBA00023212"/>
    </source>
</evidence>
<keyword evidence="5" id="KW-0206">Cytoskeleton</keyword>